<evidence type="ECO:0000313" key="2">
    <source>
        <dbReference type="EMBL" id="KIJ99445.1"/>
    </source>
</evidence>
<sequence length="169" mass="19826">MSRSSPLKTSLVSTDHWQHSSPTATRRTSVSLNSTRMGSCRTSSRTSLPWVRARREDRPRRLYEHDVRLDRRQVRFRLPLGSSSLQALGSNRSIILPPKTLTTFPCGFLLKMTTRQEQPLVESIRVQSSHLRPHRHLQFHRSPSPVLRQEPTLRRILRRRGLWGRYRRS</sequence>
<dbReference type="EMBL" id="KN838647">
    <property type="protein sequence ID" value="KIJ99445.1"/>
    <property type="molecule type" value="Genomic_DNA"/>
</dbReference>
<accession>A0A0C9X314</accession>
<dbReference type="AlphaFoldDB" id="A0A0C9X314"/>
<evidence type="ECO:0000256" key="1">
    <source>
        <dbReference type="SAM" id="MobiDB-lite"/>
    </source>
</evidence>
<reference evidence="3" key="2">
    <citation type="submission" date="2015-01" db="EMBL/GenBank/DDBJ databases">
        <title>Evolutionary Origins and Diversification of the Mycorrhizal Mutualists.</title>
        <authorList>
            <consortium name="DOE Joint Genome Institute"/>
            <consortium name="Mycorrhizal Genomics Consortium"/>
            <person name="Kohler A."/>
            <person name="Kuo A."/>
            <person name="Nagy L.G."/>
            <person name="Floudas D."/>
            <person name="Copeland A."/>
            <person name="Barry K.W."/>
            <person name="Cichocki N."/>
            <person name="Veneault-Fourrey C."/>
            <person name="LaButti K."/>
            <person name="Lindquist E.A."/>
            <person name="Lipzen A."/>
            <person name="Lundell T."/>
            <person name="Morin E."/>
            <person name="Murat C."/>
            <person name="Riley R."/>
            <person name="Ohm R."/>
            <person name="Sun H."/>
            <person name="Tunlid A."/>
            <person name="Henrissat B."/>
            <person name="Grigoriev I.V."/>
            <person name="Hibbett D.S."/>
            <person name="Martin F."/>
        </authorList>
    </citation>
    <scope>NUCLEOTIDE SEQUENCE [LARGE SCALE GENOMIC DNA]</scope>
    <source>
        <strain evidence="3">LaAM-08-1</strain>
    </source>
</reference>
<dbReference type="Proteomes" id="UP000054477">
    <property type="component" value="Unassembled WGS sequence"/>
</dbReference>
<reference evidence="2 3" key="1">
    <citation type="submission" date="2014-04" db="EMBL/GenBank/DDBJ databases">
        <authorList>
            <consortium name="DOE Joint Genome Institute"/>
            <person name="Kuo A."/>
            <person name="Kohler A."/>
            <person name="Nagy L.G."/>
            <person name="Floudas D."/>
            <person name="Copeland A."/>
            <person name="Barry K.W."/>
            <person name="Cichocki N."/>
            <person name="Veneault-Fourrey C."/>
            <person name="LaButti K."/>
            <person name="Lindquist E.A."/>
            <person name="Lipzen A."/>
            <person name="Lundell T."/>
            <person name="Morin E."/>
            <person name="Murat C."/>
            <person name="Sun H."/>
            <person name="Tunlid A."/>
            <person name="Henrissat B."/>
            <person name="Grigoriev I.V."/>
            <person name="Hibbett D.S."/>
            <person name="Martin F."/>
            <person name="Nordberg H.P."/>
            <person name="Cantor M.N."/>
            <person name="Hua S.X."/>
        </authorList>
    </citation>
    <scope>NUCLEOTIDE SEQUENCE [LARGE SCALE GENOMIC DNA]</scope>
    <source>
        <strain evidence="2 3">LaAM-08-1</strain>
    </source>
</reference>
<gene>
    <name evidence="2" type="ORF">K443DRAFT_172926</name>
</gene>
<dbReference type="HOGENOM" id="CLU_1578765_0_0_1"/>
<organism evidence="2 3">
    <name type="scientific">Laccaria amethystina LaAM-08-1</name>
    <dbReference type="NCBI Taxonomy" id="1095629"/>
    <lineage>
        <taxon>Eukaryota</taxon>
        <taxon>Fungi</taxon>
        <taxon>Dikarya</taxon>
        <taxon>Basidiomycota</taxon>
        <taxon>Agaricomycotina</taxon>
        <taxon>Agaricomycetes</taxon>
        <taxon>Agaricomycetidae</taxon>
        <taxon>Agaricales</taxon>
        <taxon>Agaricineae</taxon>
        <taxon>Hydnangiaceae</taxon>
        <taxon>Laccaria</taxon>
    </lineage>
</organism>
<keyword evidence="3" id="KW-1185">Reference proteome</keyword>
<proteinExistence type="predicted"/>
<evidence type="ECO:0000313" key="3">
    <source>
        <dbReference type="Proteomes" id="UP000054477"/>
    </source>
</evidence>
<protein>
    <submittedName>
        <fullName evidence="2">Uncharacterized protein</fullName>
    </submittedName>
</protein>
<name>A0A0C9X314_9AGAR</name>
<feature type="region of interest" description="Disordered" evidence="1">
    <location>
        <begin position="1"/>
        <end position="43"/>
    </location>
</feature>